<feature type="transmembrane region" description="Helical" evidence="1">
    <location>
        <begin position="20"/>
        <end position="41"/>
    </location>
</feature>
<evidence type="ECO:0000313" key="3">
    <source>
        <dbReference type="Proteomes" id="UP000371041"/>
    </source>
</evidence>
<organism evidence="2 3">
    <name type="scientific">Allosaccharopolyspora coralli</name>
    <dbReference type="NCBI Taxonomy" id="2665642"/>
    <lineage>
        <taxon>Bacteria</taxon>
        <taxon>Bacillati</taxon>
        <taxon>Actinomycetota</taxon>
        <taxon>Actinomycetes</taxon>
        <taxon>Pseudonocardiales</taxon>
        <taxon>Pseudonocardiaceae</taxon>
        <taxon>Allosaccharopolyspora</taxon>
    </lineage>
</organism>
<dbReference type="AlphaFoldDB" id="A0A5Q3QCC9"/>
<dbReference type="KEGG" id="sace:GIY23_06265"/>
<proteinExistence type="predicted"/>
<keyword evidence="1" id="KW-1133">Transmembrane helix</keyword>
<sequence>MQQEVSPVPSATSARLVRPAVVVVAALAVVAAALIAVSVLVETPDGSGTRLPGEVVTAVAPN</sequence>
<keyword evidence="1" id="KW-0472">Membrane</keyword>
<reference evidence="3" key="1">
    <citation type="submission" date="2019-11" db="EMBL/GenBank/DDBJ databases">
        <title>The complete genome sequence of Saccharopolyspora sp. E2A.</title>
        <authorList>
            <person name="Zhang G."/>
        </authorList>
    </citation>
    <scope>NUCLEOTIDE SEQUENCE [LARGE SCALE GENOMIC DNA]</scope>
    <source>
        <strain evidence="3">E2A</strain>
    </source>
</reference>
<evidence type="ECO:0000313" key="2">
    <source>
        <dbReference type="EMBL" id="QGK69189.1"/>
    </source>
</evidence>
<name>A0A5Q3QCC9_9PSEU</name>
<dbReference type="EMBL" id="CP045929">
    <property type="protein sequence ID" value="QGK69189.1"/>
    <property type="molecule type" value="Genomic_DNA"/>
</dbReference>
<dbReference type="Proteomes" id="UP000371041">
    <property type="component" value="Chromosome"/>
</dbReference>
<gene>
    <name evidence="2" type="ORF">GIY23_06265</name>
</gene>
<protein>
    <submittedName>
        <fullName evidence="2">Uncharacterized protein</fullName>
    </submittedName>
</protein>
<keyword evidence="3" id="KW-1185">Reference proteome</keyword>
<evidence type="ECO:0000256" key="1">
    <source>
        <dbReference type="SAM" id="Phobius"/>
    </source>
</evidence>
<accession>A0A5Q3QCC9</accession>
<dbReference type="RefSeq" id="WP_154075789.1">
    <property type="nucleotide sequence ID" value="NZ_CP045929.1"/>
</dbReference>
<keyword evidence="1" id="KW-0812">Transmembrane</keyword>